<protein>
    <submittedName>
        <fullName evidence="3">Serine hydrolase</fullName>
    </submittedName>
</protein>
<sequence length="510" mass="58394">MKINKSIFHLKSFLIGILFFQIQFGFSQEEKNSELYKTIMSKDSLLFNVGFNTCDIKQFENLLANDFEFYHDKDSISDKNKFLQTLKKGLCANTGTYQSRRYLVPNSTEVYPLYKKGVLYGAIQMGIHQFYEKSVGKNESLSDAKEHFGSTAKFTHVWLLENGIWKLKRSFSYDHQNTSTAGTTSTIFDNDEEITKWLQQNNIPTLGIGIINNGKLQEIKVFGELKKGVAAPYNTIWNVASLTKPVTTIVALKLVSQGKWNLDEPLDKYWIDPDIANDPNHKLLTTRIILSHQTGFPNWRFMNQSKKLDFKFKPGTQYSYSGEGMEYLRRALEKKFHKTLDQLANELIFKPLKMNDTKFIWNDISDVSRYAVNYGNKGNAYEPVKNKTANAADDLLTTIQDYGTFLCSVMNGDGLSKKVFEEMNSHQVTQNKKDKYFGLGFEIYDLGNDNYALSHGGADQGVQTLFFLLPKTKQGLLIFTNVDDGYKVYEKLLLNYLGKNGQKLIDIETK</sequence>
<evidence type="ECO:0000259" key="1">
    <source>
        <dbReference type="Pfam" id="PF00144"/>
    </source>
</evidence>
<evidence type="ECO:0000313" key="4">
    <source>
        <dbReference type="Proteomes" id="UP000198382"/>
    </source>
</evidence>
<evidence type="ECO:0000313" key="3">
    <source>
        <dbReference type="EMBL" id="OXA82436.1"/>
    </source>
</evidence>
<dbReference type="InterPro" id="IPR027843">
    <property type="entry name" value="DUF4440"/>
</dbReference>
<name>A0ABX4BWV5_FLAFR</name>
<dbReference type="InterPro" id="IPR050789">
    <property type="entry name" value="Diverse_Enzym_Activities"/>
</dbReference>
<dbReference type="InterPro" id="IPR001466">
    <property type="entry name" value="Beta-lactam-related"/>
</dbReference>
<gene>
    <name evidence="3" type="ORF">B0A65_00090</name>
</gene>
<dbReference type="Proteomes" id="UP000198382">
    <property type="component" value="Unassembled WGS sequence"/>
</dbReference>
<dbReference type="SUPFAM" id="SSF56601">
    <property type="entry name" value="beta-lactamase/transpeptidase-like"/>
    <property type="match status" value="1"/>
</dbReference>
<dbReference type="GO" id="GO:0016787">
    <property type="term" value="F:hydrolase activity"/>
    <property type="evidence" value="ECO:0007669"/>
    <property type="project" value="UniProtKB-KW"/>
</dbReference>
<accession>A0ABX4BWV5</accession>
<organism evidence="3 4">
    <name type="scientific">Flavobacterium frigidimaris</name>
    <dbReference type="NCBI Taxonomy" id="262320"/>
    <lineage>
        <taxon>Bacteria</taxon>
        <taxon>Pseudomonadati</taxon>
        <taxon>Bacteroidota</taxon>
        <taxon>Flavobacteriia</taxon>
        <taxon>Flavobacteriales</taxon>
        <taxon>Flavobacteriaceae</taxon>
        <taxon>Flavobacterium</taxon>
    </lineage>
</organism>
<dbReference type="Pfam" id="PF00144">
    <property type="entry name" value="Beta-lactamase"/>
    <property type="match status" value="1"/>
</dbReference>
<keyword evidence="3" id="KW-0378">Hydrolase</keyword>
<dbReference type="PANTHER" id="PTHR43283:SF18">
    <property type="match status" value="1"/>
</dbReference>
<dbReference type="Pfam" id="PF14534">
    <property type="entry name" value="DUF4440"/>
    <property type="match status" value="1"/>
</dbReference>
<dbReference type="Gene3D" id="3.40.710.10">
    <property type="entry name" value="DD-peptidase/beta-lactamase superfamily"/>
    <property type="match status" value="1"/>
</dbReference>
<comment type="caution">
    <text evidence="3">The sequence shown here is derived from an EMBL/GenBank/DDBJ whole genome shotgun (WGS) entry which is preliminary data.</text>
</comment>
<dbReference type="InterPro" id="IPR012338">
    <property type="entry name" value="Beta-lactam/transpept-like"/>
</dbReference>
<dbReference type="Gene3D" id="3.10.450.50">
    <property type="match status" value="1"/>
</dbReference>
<dbReference type="EMBL" id="MUGV01000001">
    <property type="protein sequence ID" value="OXA82436.1"/>
    <property type="molecule type" value="Genomic_DNA"/>
</dbReference>
<feature type="domain" description="Beta-lactamase-related" evidence="1">
    <location>
        <begin position="196"/>
        <end position="485"/>
    </location>
</feature>
<dbReference type="RefSeq" id="WP_074660980.1">
    <property type="nucleotide sequence ID" value="NZ_MUGV01000001.1"/>
</dbReference>
<dbReference type="PANTHER" id="PTHR43283">
    <property type="entry name" value="BETA-LACTAMASE-RELATED"/>
    <property type="match status" value="1"/>
</dbReference>
<reference evidence="3 4" key="1">
    <citation type="submission" date="2016-11" db="EMBL/GenBank/DDBJ databases">
        <title>Whole genomes of Flavobacteriaceae.</title>
        <authorList>
            <person name="Stine C."/>
            <person name="Li C."/>
            <person name="Tadesse D."/>
        </authorList>
    </citation>
    <scope>NUCLEOTIDE SEQUENCE [LARGE SCALE GENOMIC DNA]</scope>
    <source>
        <strain evidence="3 4">DSM 15937</strain>
    </source>
</reference>
<keyword evidence="4" id="KW-1185">Reference proteome</keyword>
<proteinExistence type="predicted"/>
<feature type="domain" description="DUF4440" evidence="2">
    <location>
        <begin position="50"/>
        <end position="167"/>
    </location>
</feature>
<evidence type="ECO:0000259" key="2">
    <source>
        <dbReference type="Pfam" id="PF14534"/>
    </source>
</evidence>